<dbReference type="EMBL" id="JAYMGO010000009">
    <property type="protein sequence ID" value="KAL1267769.1"/>
    <property type="molecule type" value="Genomic_DNA"/>
</dbReference>
<evidence type="ECO:0000313" key="3">
    <source>
        <dbReference type="Proteomes" id="UP001558613"/>
    </source>
</evidence>
<comment type="caution">
    <text evidence="2">The sequence shown here is derived from an EMBL/GenBank/DDBJ whole genome shotgun (WGS) entry which is preliminary data.</text>
</comment>
<feature type="compositionally biased region" description="Polar residues" evidence="1">
    <location>
        <begin position="1"/>
        <end position="13"/>
    </location>
</feature>
<reference evidence="2 3" key="1">
    <citation type="submission" date="2023-09" db="EMBL/GenBank/DDBJ databases">
        <authorList>
            <person name="Wang M."/>
        </authorList>
    </citation>
    <scope>NUCLEOTIDE SEQUENCE [LARGE SCALE GENOMIC DNA]</scope>
    <source>
        <strain evidence="2">GT-2023</strain>
        <tissue evidence="2">Liver</tissue>
    </source>
</reference>
<feature type="region of interest" description="Disordered" evidence="1">
    <location>
        <begin position="102"/>
        <end position="121"/>
    </location>
</feature>
<feature type="region of interest" description="Disordered" evidence="1">
    <location>
        <begin position="1"/>
        <end position="22"/>
    </location>
</feature>
<accession>A0ABR3MT09</accession>
<proteinExistence type="predicted"/>
<protein>
    <submittedName>
        <fullName evidence="2">Uncharacterized protein</fullName>
    </submittedName>
</protein>
<keyword evidence="3" id="KW-1185">Reference proteome</keyword>
<organism evidence="2 3">
    <name type="scientific">Cirrhinus molitorella</name>
    <name type="common">mud carp</name>
    <dbReference type="NCBI Taxonomy" id="172907"/>
    <lineage>
        <taxon>Eukaryota</taxon>
        <taxon>Metazoa</taxon>
        <taxon>Chordata</taxon>
        <taxon>Craniata</taxon>
        <taxon>Vertebrata</taxon>
        <taxon>Euteleostomi</taxon>
        <taxon>Actinopterygii</taxon>
        <taxon>Neopterygii</taxon>
        <taxon>Teleostei</taxon>
        <taxon>Ostariophysi</taxon>
        <taxon>Cypriniformes</taxon>
        <taxon>Cyprinidae</taxon>
        <taxon>Labeoninae</taxon>
        <taxon>Labeonini</taxon>
        <taxon>Cirrhinus</taxon>
    </lineage>
</organism>
<dbReference type="Proteomes" id="UP001558613">
    <property type="component" value="Unassembled WGS sequence"/>
</dbReference>
<evidence type="ECO:0000256" key="1">
    <source>
        <dbReference type="SAM" id="MobiDB-lite"/>
    </source>
</evidence>
<gene>
    <name evidence="2" type="ORF">QQF64_033132</name>
</gene>
<sequence>MANQEKQPSSEQLSNSKMKNKKAKKILSEWAWKLKEMKQNSVCPKGECEETLRNLHKQWMRGESSILPVMDWMRFTQVQVFKFEFKELVKVAQTLRADFSTPKSHYSPPVRPVPQLPSSPSNHIDRANLISAADEDWLELPPWPEPELELRRGMETLQLSKPSTDTYQPEVPTYSKGFQAPLTPAYLPSQYHFQNTDVLPPPPTPEDLRELFSSAAQPSYWKTSQAQIPVSSSRHTPSITPQVQTARSNELSSAVTCSDNLEQYLLSMTSQIGSTMKPDAMTLMLRLPHKEFNTNRLLDLHPVGLPFETCKLRLEKVNKMIMHTLGSKKQSITLNTIKHIIRSLATEFDKITTKVLGLSQAHVVDDLSLEECELFIVRWSEELKCLRSKYRSHLGKISIVERVRRSLEGLNIRKDQDQKLIEAQKDFQWFIHILQSLPKSSMCLEGCTRIELLNLYKQWKQGQMISMIPIMDFIMKTLLEEKNSVLKLKLQHMSAQTETGSRVPVQFELHLLKVLIIKLLL</sequence>
<name>A0ABR3MT09_9TELE</name>
<evidence type="ECO:0000313" key="2">
    <source>
        <dbReference type="EMBL" id="KAL1267769.1"/>
    </source>
</evidence>